<evidence type="ECO:0000313" key="2">
    <source>
        <dbReference type="EMBL" id="MBM6878455.1"/>
    </source>
</evidence>
<dbReference type="EMBL" id="JACSNV010000014">
    <property type="protein sequence ID" value="MBM6878455.1"/>
    <property type="molecule type" value="Genomic_DNA"/>
</dbReference>
<keyword evidence="1" id="KW-0812">Transmembrane</keyword>
<keyword evidence="3" id="KW-1185">Reference proteome</keyword>
<organism evidence="2 3">
    <name type="scientific">Anaerotignum lactatifermentans</name>
    <dbReference type="NCBI Taxonomy" id="160404"/>
    <lineage>
        <taxon>Bacteria</taxon>
        <taxon>Bacillati</taxon>
        <taxon>Bacillota</taxon>
        <taxon>Clostridia</taxon>
        <taxon>Lachnospirales</taxon>
        <taxon>Anaerotignaceae</taxon>
        <taxon>Anaerotignum</taxon>
    </lineage>
</organism>
<keyword evidence="1" id="KW-0472">Membrane</keyword>
<proteinExistence type="predicted"/>
<dbReference type="Proteomes" id="UP000729290">
    <property type="component" value="Unassembled WGS sequence"/>
</dbReference>
<accession>A0ABS2GCM5</accession>
<reference evidence="2 3" key="1">
    <citation type="journal article" date="2021" name="Sci. Rep.">
        <title>The distribution of antibiotic resistance genes in chicken gut microbiota commensals.</title>
        <authorList>
            <person name="Juricova H."/>
            <person name="Matiasovicova J."/>
            <person name="Kubasova T."/>
            <person name="Cejkova D."/>
            <person name="Rychlik I."/>
        </authorList>
    </citation>
    <scope>NUCLEOTIDE SEQUENCE [LARGE SCALE GENOMIC DNA]</scope>
    <source>
        <strain evidence="2 3">An431b</strain>
    </source>
</reference>
<feature type="transmembrane region" description="Helical" evidence="1">
    <location>
        <begin position="238"/>
        <end position="261"/>
    </location>
</feature>
<dbReference type="RefSeq" id="WP_205134219.1">
    <property type="nucleotide sequence ID" value="NZ_JACSNT010000014.1"/>
</dbReference>
<evidence type="ECO:0000313" key="3">
    <source>
        <dbReference type="Proteomes" id="UP000729290"/>
    </source>
</evidence>
<name>A0ABS2GCM5_9FIRM</name>
<evidence type="ECO:0000256" key="1">
    <source>
        <dbReference type="SAM" id="Phobius"/>
    </source>
</evidence>
<feature type="transmembrane region" description="Helical" evidence="1">
    <location>
        <begin position="46"/>
        <end position="67"/>
    </location>
</feature>
<feature type="transmembrane region" description="Helical" evidence="1">
    <location>
        <begin position="151"/>
        <end position="173"/>
    </location>
</feature>
<feature type="transmembrane region" description="Helical" evidence="1">
    <location>
        <begin position="100"/>
        <end position="126"/>
    </location>
</feature>
<evidence type="ECO:0008006" key="4">
    <source>
        <dbReference type="Google" id="ProtNLM"/>
    </source>
</evidence>
<feature type="transmembrane region" description="Helical" evidence="1">
    <location>
        <begin position="12"/>
        <end position="34"/>
    </location>
</feature>
<gene>
    <name evidence="2" type="ORF">H9X83_09855</name>
</gene>
<sequence>MLGKVIKHDLRACSPLYGVACVISLIFALAAVLNRSGNNDFSYLRTAPFLITGCTVAILVLVILFLVHTALRYQRSMYGDEGYLTFTLPVRATELIVGKFIAAAVWGFIIWLLCGLLCFSILYGAVAPSATEQFWNEVRNVWAMADIRNTLLLVATTLLLGILEQIAVIYLAVTLGHLPCFRRANGILTLVFYFGITFAEGKITELIPMLSQDALESSLNYMIDLVDVLAFSRELQSFFLPSMVAILCFTVIYLVISGILVKKYTSLQ</sequence>
<feature type="transmembrane region" description="Helical" evidence="1">
    <location>
        <begin position="185"/>
        <end position="203"/>
    </location>
</feature>
<keyword evidence="1" id="KW-1133">Transmembrane helix</keyword>
<protein>
    <recommendedName>
        <fullName evidence="4">ABC transporter permease</fullName>
    </recommendedName>
</protein>
<comment type="caution">
    <text evidence="2">The sequence shown here is derived from an EMBL/GenBank/DDBJ whole genome shotgun (WGS) entry which is preliminary data.</text>
</comment>